<feature type="compositionally biased region" description="Low complexity" evidence="1">
    <location>
        <begin position="344"/>
        <end position="358"/>
    </location>
</feature>
<dbReference type="EMBL" id="JACATZ010000002">
    <property type="protein sequence ID" value="NWJ47109.1"/>
    <property type="molecule type" value="Genomic_DNA"/>
</dbReference>
<dbReference type="Pfam" id="PF19590">
    <property type="entry name" value="TrbL_3"/>
    <property type="match status" value="1"/>
</dbReference>
<name>A0A8T7M4W6_9CHLR</name>
<keyword evidence="2" id="KW-0472">Membrane</keyword>
<dbReference type="Proteomes" id="UP000521676">
    <property type="component" value="Unassembled WGS sequence"/>
</dbReference>
<feature type="transmembrane region" description="Helical" evidence="2">
    <location>
        <begin position="184"/>
        <end position="207"/>
    </location>
</feature>
<feature type="transmembrane region" description="Helical" evidence="2">
    <location>
        <begin position="155"/>
        <end position="172"/>
    </location>
</feature>
<evidence type="ECO:0008006" key="5">
    <source>
        <dbReference type="Google" id="ProtNLM"/>
    </source>
</evidence>
<keyword evidence="2" id="KW-1133">Transmembrane helix</keyword>
<evidence type="ECO:0000313" key="4">
    <source>
        <dbReference type="Proteomes" id="UP000521676"/>
    </source>
</evidence>
<evidence type="ECO:0000256" key="2">
    <source>
        <dbReference type="SAM" id="Phobius"/>
    </source>
</evidence>
<evidence type="ECO:0000256" key="1">
    <source>
        <dbReference type="SAM" id="MobiDB-lite"/>
    </source>
</evidence>
<dbReference type="InterPro" id="IPR045782">
    <property type="entry name" value="TrbL_3"/>
</dbReference>
<gene>
    <name evidence="3" type="ORF">HXX08_14710</name>
</gene>
<keyword evidence="2" id="KW-0812">Transmembrane</keyword>
<feature type="transmembrane region" description="Helical" evidence="2">
    <location>
        <begin position="130"/>
        <end position="148"/>
    </location>
</feature>
<feature type="compositionally biased region" description="Polar residues" evidence="1">
    <location>
        <begin position="375"/>
        <end position="389"/>
    </location>
</feature>
<feature type="compositionally biased region" description="Polar residues" evidence="1">
    <location>
        <begin position="333"/>
        <end position="342"/>
    </location>
</feature>
<sequence>MVFFQLANHILGWGSGCNNIQLNFVTDTPWEYIANQSQPAFGDQLRNGLVWSVLSFQFFWLVLNLFWRRQQVGVEDILVRTLMGVALSGISYEIARWFLQICQALSQALNSGDKLRLFEGVLQVDTNGNIFNTLLSMFAAGVAVLFVLQMAIRLIYTGFLLYLLPLGGALWLNPGTQYYSRMLYSNFFATVFVQPLQLGVIAVTTMFVKGARAYADTSLAMLFGICGLFLALGLPRTFNAALGGSTPIGPVGLVLAGRMALGNLRQAGRAISGGNSHSPNSGNRGSGGNSGPANRSPWSGGGGGLSGLQPVTAGWGAPGNLRYGGNGGASPFRSKTTQTAGATSAYSPANSSKPASPALGTDTGVSPGNPLAGGVQQSPPAQGDQSVSPMTVGYPPAPLPARPANASEDGSSRARVVTLNPTPRLPATSGTGESGNVGAAELKPTSTGNSPSNPPLHSSSNSQSGGRPGVVDLRPYRPRPKRTGNQEGSKTS</sequence>
<reference evidence="3 4" key="1">
    <citation type="submission" date="2020-06" db="EMBL/GenBank/DDBJ databases">
        <title>Anoxygenic phototrophic Chloroflexota member uses a Type I reaction center.</title>
        <authorList>
            <person name="Tsuji J.M."/>
            <person name="Shaw N.A."/>
            <person name="Nagashima S."/>
            <person name="Venkiteswaran J."/>
            <person name="Schiff S.L."/>
            <person name="Hanada S."/>
            <person name="Tank M."/>
            <person name="Neufeld J.D."/>
        </authorList>
    </citation>
    <scope>NUCLEOTIDE SEQUENCE [LARGE SCALE GENOMIC DNA]</scope>
    <source>
        <strain evidence="3">L227-S17</strain>
    </source>
</reference>
<feature type="transmembrane region" description="Helical" evidence="2">
    <location>
        <begin position="240"/>
        <end position="261"/>
    </location>
</feature>
<feature type="compositionally biased region" description="Polar residues" evidence="1">
    <location>
        <begin position="483"/>
        <end position="492"/>
    </location>
</feature>
<feature type="compositionally biased region" description="Low complexity" evidence="1">
    <location>
        <begin position="272"/>
        <end position="283"/>
    </location>
</feature>
<proteinExistence type="predicted"/>
<protein>
    <recommendedName>
        <fullName evidence="5">TrbL/VirB6 plasmid conjugal transfer protein</fullName>
    </recommendedName>
</protein>
<evidence type="ECO:0000313" key="3">
    <source>
        <dbReference type="EMBL" id="NWJ47109.1"/>
    </source>
</evidence>
<comment type="caution">
    <text evidence="3">The sequence shown here is derived from an EMBL/GenBank/DDBJ whole genome shotgun (WGS) entry which is preliminary data.</text>
</comment>
<accession>A0A8T7M4W6</accession>
<feature type="transmembrane region" description="Helical" evidence="2">
    <location>
        <begin position="214"/>
        <end position="234"/>
    </location>
</feature>
<feature type="region of interest" description="Disordered" evidence="1">
    <location>
        <begin position="270"/>
        <end position="313"/>
    </location>
</feature>
<organism evidence="3 4">
    <name type="scientific">Candidatus Chlorohelix allophototropha</name>
    <dbReference type="NCBI Taxonomy" id="3003348"/>
    <lineage>
        <taxon>Bacteria</taxon>
        <taxon>Bacillati</taxon>
        <taxon>Chloroflexota</taxon>
        <taxon>Chloroflexia</taxon>
        <taxon>Candidatus Chloroheliales</taxon>
        <taxon>Candidatus Chloroheliaceae</taxon>
        <taxon>Candidatus Chlorohelix</taxon>
    </lineage>
</organism>
<feature type="region of interest" description="Disordered" evidence="1">
    <location>
        <begin position="326"/>
        <end position="492"/>
    </location>
</feature>
<feature type="compositionally biased region" description="Low complexity" evidence="1">
    <location>
        <begin position="444"/>
        <end position="465"/>
    </location>
</feature>
<dbReference type="AlphaFoldDB" id="A0A8T7M4W6"/>
<feature type="transmembrane region" description="Helical" evidence="2">
    <location>
        <begin position="49"/>
        <end position="67"/>
    </location>
</feature>